<dbReference type="SUPFAM" id="SSF51735">
    <property type="entry name" value="NAD(P)-binding Rossmann-fold domains"/>
    <property type="match status" value="1"/>
</dbReference>
<protein>
    <submittedName>
        <fullName evidence="2">Glutathione S-transferase domain containing protein</fullName>
    </submittedName>
</protein>
<reference evidence="2 3" key="1">
    <citation type="journal article" date="2012" name="J. Bacteriol.">
        <title>Draft Genome Sequence of the Soil Bacterium Burkholderia terrae Strain BS001, Which Interacts with Fungal Surface Structures.</title>
        <authorList>
            <person name="Nazir R."/>
            <person name="Hansen M.A."/>
            <person name="Sorensen S."/>
            <person name="van Elsas J.D."/>
        </authorList>
    </citation>
    <scope>NUCLEOTIDE SEQUENCE [LARGE SCALE GENOMIC DNA]</scope>
    <source>
        <strain evidence="2 3">BS001</strain>
    </source>
</reference>
<evidence type="ECO:0000259" key="1">
    <source>
        <dbReference type="PROSITE" id="PS50404"/>
    </source>
</evidence>
<sequence length="188" mass="21127">MAVNPNSKIPALLDRSGPKSIRVFESGSILLYLAEKFGAFLPNDFAVRTETLNWLFWQVGSAPYLGGGFGHFYAYAPTKIEYAIDRFAGNRHNWARLIVMVDREKLPDIGSFADVREIARAQVRAWQRERFDEAYLVGGEHASLADLAHRVGDALGERTPRRATPAWVLMTFARLADAWSRVTGRSPM</sequence>
<dbReference type="Proteomes" id="UP000004980">
    <property type="component" value="Unassembled WGS sequence"/>
</dbReference>
<dbReference type="PROSITE" id="PS50404">
    <property type="entry name" value="GST_NTER"/>
    <property type="match status" value="1"/>
</dbReference>
<dbReference type="PANTHER" id="PTHR44051:SF22">
    <property type="entry name" value="DISULFIDE-BOND OXIDOREDUCTASE YGHU"/>
    <property type="match status" value="1"/>
</dbReference>
<gene>
    <name evidence="2" type="ORF">WQE_40099</name>
</gene>
<evidence type="ECO:0000313" key="2">
    <source>
        <dbReference type="EMBL" id="EIM95252.1"/>
    </source>
</evidence>
<dbReference type="InterPro" id="IPR036291">
    <property type="entry name" value="NAD(P)-bd_dom_sf"/>
</dbReference>
<dbReference type="PANTHER" id="PTHR44051">
    <property type="entry name" value="GLUTATHIONE S-TRANSFERASE-RELATED"/>
    <property type="match status" value="1"/>
</dbReference>
<comment type="caution">
    <text evidence="2">The sequence shown here is derived from an EMBL/GenBank/DDBJ whole genome shotgun (WGS) entry which is preliminary data.</text>
</comment>
<dbReference type="Gene3D" id="1.20.1050.10">
    <property type="match status" value="1"/>
</dbReference>
<organism evidence="2 3">
    <name type="scientific">Paraburkholderia hospita</name>
    <dbReference type="NCBI Taxonomy" id="169430"/>
    <lineage>
        <taxon>Bacteria</taxon>
        <taxon>Pseudomonadati</taxon>
        <taxon>Pseudomonadota</taxon>
        <taxon>Betaproteobacteria</taxon>
        <taxon>Burkholderiales</taxon>
        <taxon>Burkholderiaceae</taxon>
        <taxon>Paraburkholderia</taxon>
    </lineage>
</organism>
<dbReference type="InterPro" id="IPR004045">
    <property type="entry name" value="Glutathione_S-Trfase_N"/>
</dbReference>
<accession>A0ABP2PBT4</accession>
<feature type="domain" description="GST N-terminal" evidence="1">
    <location>
        <begin position="1"/>
        <end position="41"/>
    </location>
</feature>
<dbReference type="SUPFAM" id="SSF47616">
    <property type="entry name" value="GST C-terminal domain-like"/>
    <property type="match status" value="1"/>
</dbReference>
<proteinExistence type="predicted"/>
<dbReference type="InterPro" id="IPR036282">
    <property type="entry name" value="Glutathione-S-Trfase_C_sf"/>
</dbReference>
<evidence type="ECO:0000313" key="3">
    <source>
        <dbReference type="Proteomes" id="UP000004980"/>
    </source>
</evidence>
<dbReference type="Gene3D" id="3.40.30.10">
    <property type="entry name" value="Glutaredoxin"/>
    <property type="match status" value="1"/>
</dbReference>
<keyword evidence="3" id="KW-1185">Reference proteome</keyword>
<dbReference type="EMBL" id="AKAU01000252">
    <property type="protein sequence ID" value="EIM95252.1"/>
    <property type="molecule type" value="Genomic_DNA"/>
</dbReference>
<name>A0ABP2PBT4_9BURK</name>